<dbReference type="Proteomes" id="UP001054252">
    <property type="component" value="Unassembled WGS sequence"/>
</dbReference>
<feature type="region of interest" description="Disordered" evidence="1">
    <location>
        <begin position="226"/>
        <end position="248"/>
    </location>
</feature>
<reference evidence="2 3" key="1">
    <citation type="journal article" date="2021" name="Commun. Biol.">
        <title>The genome of Shorea leprosula (Dipterocarpaceae) highlights the ecological relevance of drought in aseasonal tropical rainforests.</title>
        <authorList>
            <person name="Ng K.K.S."/>
            <person name="Kobayashi M.J."/>
            <person name="Fawcett J.A."/>
            <person name="Hatakeyama M."/>
            <person name="Paape T."/>
            <person name="Ng C.H."/>
            <person name="Ang C.C."/>
            <person name="Tnah L.H."/>
            <person name="Lee C.T."/>
            <person name="Nishiyama T."/>
            <person name="Sese J."/>
            <person name="O'Brien M.J."/>
            <person name="Copetti D."/>
            <person name="Mohd Noor M.I."/>
            <person name="Ong R.C."/>
            <person name="Putra M."/>
            <person name="Sireger I.Z."/>
            <person name="Indrioko S."/>
            <person name="Kosugi Y."/>
            <person name="Izuno A."/>
            <person name="Isagi Y."/>
            <person name="Lee S.L."/>
            <person name="Shimizu K.K."/>
        </authorList>
    </citation>
    <scope>NUCLEOTIDE SEQUENCE [LARGE SCALE GENOMIC DNA]</scope>
    <source>
        <strain evidence="2">214</strain>
    </source>
</reference>
<feature type="compositionally biased region" description="Polar residues" evidence="1">
    <location>
        <begin position="299"/>
        <end position="319"/>
    </location>
</feature>
<comment type="caution">
    <text evidence="2">The sequence shown here is derived from an EMBL/GenBank/DDBJ whole genome shotgun (WGS) entry which is preliminary data.</text>
</comment>
<feature type="compositionally biased region" description="Polar residues" evidence="1">
    <location>
        <begin position="610"/>
        <end position="621"/>
    </location>
</feature>
<accession>A0AAV5HW55</accession>
<evidence type="ECO:0000313" key="2">
    <source>
        <dbReference type="EMBL" id="GKU91541.1"/>
    </source>
</evidence>
<evidence type="ECO:0000256" key="1">
    <source>
        <dbReference type="SAM" id="MobiDB-lite"/>
    </source>
</evidence>
<feature type="region of interest" description="Disordered" evidence="1">
    <location>
        <begin position="1221"/>
        <end position="1248"/>
    </location>
</feature>
<feature type="compositionally biased region" description="Basic and acidic residues" evidence="1">
    <location>
        <begin position="574"/>
        <end position="584"/>
    </location>
</feature>
<evidence type="ECO:0000313" key="3">
    <source>
        <dbReference type="Proteomes" id="UP001054252"/>
    </source>
</evidence>
<proteinExistence type="predicted"/>
<feature type="compositionally biased region" description="Basic and acidic residues" evidence="1">
    <location>
        <begin position="534"/>
        <end position="554"/>
    </location>
</feature>
<dbReference type="Pfam" id="PF10198">
    <property type="entry name" value="Ada3"/>
    <property type="match status" value="1"/>
</dbReference>
<dbReference type="PANTHER" id="PTHR31115:SF2">
    <property type="entry name" value="OS05G0107300 PROTEIN"/>
    <property type="match status" value="1"/>
</dbReference>
<feature type="region of interest" description="Disordered" evidence="1">
    <location>
        <begin position="1"/>
        <end position="40"/>
    </location>
</feature>
<feature type="region of interest" description="Disordered" evidence="1">
    <location>
        <begin position="1160"/>
        <end position="1209"/>
    </location>
</feature>
<organism evidence="2 3">
    <name type="scientific">Rubroshorea leprosula</name>
    <dbReference type="NCBI Taxonomy" id="152421"/>
    <lineage>
        <taxon>Eukaryota</taxon>
        <taxon>Viridiplantae</taxon>
        <taxon>Streptophyta</taxon>
        <taxon>Embryophyta</taxon>
        <taxon>Tracheophyta</taxon>
        <taxon>Spermatophyta</taxon>
        <taxon>Magnoliopsida</taxon>
        <taxon>eudicotyledons</taxon>
        <taxon>Gunneridae</taxon>
        <taxon>Pentapetalae</taxon>
        <taxon>rosids</taxon>
        <taxon>malvids</taxon>
        <taxon>Malvales</taxon>
        <taxon>Dipterocarpaceae</taxon>
        <taxon>Rubroshorea</taxon>
    </lineage>
</organism>
<protein>
    <submittedName>
        <fullName evidence="2">Uncharacterized protein</fullName>
    </submittedName>
</protein>
<feature type="compositionally biased region" description="Polar residues" evidence="1">
    <location>
        <begin position="396"/>
        <end position="405"/>
    </location>
</feature>
<dbReference type="InterPro" id="IPR019340">
    <property type="entry name" value="Histone_AcTrfase_su3"/>
</dbReference>
<feature type="region of interest" description="Disordered" evidence="1">
    <location>
        <begin position="100"/>
        <end position="119"/>
    </location>
</feature>
<feature type="compositionally biased region" description="Basic and acidic residues" evidence="1">
    <location>
        <begin position="234"/>
        <end position="248"/>
    </location>
</feature>
<keyword evidence="3" id="KW-1185">Reference proteome</keyword>
<feature type="compositionally biased region" description="Polar residues" evidence="1">
    <location>
        <begin position="22"/>
        <end position="38"/>
    </location>
</feature>
<feature type="region of interest" description="Disordered" evidence="1">
    <location>
        <begin position="748"/>
        <end position="774"/>
    </location>
</feature>
<feature type="region of interest" description="Disordered" evidence="1">
    <location>
        <begin position="425"/>
        <end position="460"/>
    </location>
</feature>
<name>A0AAV5HW55_9ROSI</name>
<sequence>MMAGNVRFDSSSATPEEYPFGNYQNGQRGNYPGSSLDRSGSFRESVESCMFNSITNMSRGNATSMADVPPLMLDPITMGDQKYIRSGELRKVLGISFGSTAEDNSSRASHMKPPPPVDTEELKRVKESILDACRKASGRVKRLDESLYKLNQYCEALSLKKQQRNEMLATARSGGSNLLKMGSLMHRNPTDLVSQRLEERTKNVVLNKRVRSSVAELRAEGRSNNPARQNLVMGRDRDMPKDGGEGSDLVEDKIRRLPAGGEGWEKRMKRKRTVGNVFTRPMDGDGELKRVMHPKLNNETSLQSSDAQGFRSGLSNGPNGMNKFDNASLAASPNVRGIPKNDIEKLSLSRDSMVGSTKERTLAKGNTRLNMREDNHTVSPSTVTKGKASRAPRTGPLTSTNSSPNFPCPSGTLDGWEQSPGINKVHPISGVNNRKRSLPSGSSSSPMAQWVGQRPQKISRTRRTNLVSPVSNLDEMQVSGELCPPELGPKMTSIGTNGPLLSKGGINGIQKRVKQENISSPARFSESEESTGGENRESRLKDKGLGNNEMEERTVNAPQNVGSPLLFRKKNKILNREEIGDGVRRQGRTGRGPPASRVSVSPMREKLDTPASTKPLKNSRPTSDKSGSKSGRPPLKKLLDRKVTRVGLTPTGSPDGTGESDDDREELLAVANFASDVSSLRCSNSFWKKVELTFASVRIEDISCLKQQLKSTEKHHESLSQGDLVHEQNSVSQIPDFGERQRSMQSGIWSNESRTADKVDQVQDDGNLSGRSNVGRGSKIPPLYEIVLSALIVEDETEEFEENGGQGNIFFQYGSDNMPGGTCSPVDSRTTKRPRLEVEYESLCLQDNGQSNVDRISCNGNTNFNRSTGFHAKAHNDDVLLDGCRFLDSETGMFSKFPKSSSDGSLSVHITSGGISSPDCQYEQMCVDEKVMMELQSLGVYIDAVPALADGEDETINQDIGKLQKELCQQVDKKKAHLKKIIKAMEEAKELEGWNLERVAMDRLVELAYRKRLATRGSSASKSGIPKVSKHVALVFMKRTLARCHKFEETGKSCFTEPALRDALLASPPWQNDALGLPENQNYHMEPGMQGPLTSRADRPHNDKMDEVPLDTFGSTFTTSLDQDFAKTGPILNRGKKKEVLLDDVGSASLRTASVLGNTLLGGAKGKRSERDKDIKSSVGKAGRASIGNTKGDRKTKSKPKQKTAQLSTSGNGFINKFAETTHPVYPSGSGNKKREVGSMPHDNIPKDESRAKENLDLQLPGFSMEELWSNIEVDNLQDNELEGLGTPMDDLSDLNMFS</sequence>
<dbReference type="PANTHER" id="PTHR31115">
    <property type="entry name" value="OS05G0107300 PROTEIN"/>
    <property type="match status" value="1"/>
</dbReference>
<feature type="region of interest" description="Disordered" evidence="1">
    <location>
        <begin position="513"/>
        <end position="662"/>
    </location>
</feature>
<gene>
    <name evidence="2" type="ORF">SLEP1_g5403</name>
</gene>
<feature type="region of interest" description="Disordered" evidence="1">
    <location>
        <begin position="299"/>
        <end position="406"/>
    </location>
</feature>
<feature type="compositionally biased region" description="Basic and acidic residues" evidence="1">
    <location>
        <begin position="1167"/>
        <end position="1176"/>
    </location>
</feature>
<dbReference type="EMBL" id="BPVZ01000005">
    <property type="protein sequence ID" value="GKU91541.1"/>
    <property type="molecule type" value="Genomic_DNA"/>
</dbReference>
<feature type="compositionally biased region" description="Basic and acidic residues" evidence="1">
    <location>
        <begin position="339"/>
        <end position="348"/>
    </location>
</feature>